<proteinExistence type="predicted"/>
<dbReference type="InterPro" id="IPR002110">
    <property type="entry name" value="Ankyrin_rpt"/>
</dbReference>
<feature type="region of interest" description="Disordered" evidence="4">
    <location>
        <begin position="347"/>
        <end position="381"/>
    </location>
</feature>
<feature type="repeat" description="ANK" evidence="3">
    <location>
        <begin position="39"/>
        <end position="72"/>
    </location>
</feature>
<keyword evidence="2 3" id="KW-0040">ANK repeat</keyword>
<reference evidence="5" key="1">
    <citation type="submission" date="2019-08" db="EMBL/GenBank/DDBJ databases">
        <title>Reference gene set and small RNA set construction with multiple tissues from Davidia involucrata Baill.</title>
        <authorList>
            <person name="Yang H."/>
            <person name="Zhou C."/>
            <person name="Li G."/>
            <person name="Wang J."/>
            <person name="Gao P."/>
            <person name="Wang M."/>
            <person name="Wang R."/>
            <person name="Zhao Y."/>
        </authorList>
    </citation>
    <scope>NUCLEOTIDE SEQUENCE</scope>
    <source>
        <tissue evidence="5">Mixed with DoveR01_LX</tissue>
    </source>
</reference>
<dbReference type="EMBL" id="GHES01011080">
    <property type="protein sequence ID" value="MPA41639.1"/>
    <property type="molecule type" value="Transcribed_RNA"/>
</dbReference>
<keyword evidence="1" id="KW-0677">Repeat</keyword>
<evidence type="ECO:0000256" key="4">
    <source>
        <dbReference type="SAM" id="MobiDB-lite"/>
    </source>
</evidence>
<dbReference type="Gene3D" id="3.30.40.10">
    <property type="entry name" value="Zinc/RING finger domain, C3HC4 (zinc finger)"/>
    <property type="match status" value="1"/>
</dbReference>
<dbReference type="Pfam" id="PF12796">
    <property type="entry name" value="Ank_2"/>
    <property type="match status" value="2"/>
</dbReference>
<evidence type="ECO:0000256" key="1">
    <source>
        <dbReference type="ARBA" id="ARBA00022737"/>
    </source>
</evidence>
<evidence type="ECO:0000256" key="3">
    <source>
        <dbReference type="PROSITE-ProRule" id="PRU00023"/>
    </source>
</evidence>
<dbReference type="SMART" id="SM00248">
    <property type="entry name" value="ANK"/>
    <property type="match status" value="2"/>
</dbReference>
<dbReference type="InterPro" id="IPR013083">
    <property type="entry name" value="Znf_RING/FYVE/PHD"/>
</dbReference>
<feature type="repeat" description="ANK" evidence="3">
    <location>
        <begin position="75"/>
        <end position="107"/>
    </location>
</feature>
<dbReference type="SUPFAM" id="SSF48403">
    <property type="entry name" value="Ankyrin repeat"/>
    <property type="match status" value="1"/>
</dbReference>
<dbReference type="Pfam" id="PF13920">
    <property type="entry name" value="zf-C3HC4_3"/>
    <property type="match status" value="1"/>
</dbReference>
<dbReference type="InterPro" id="IPR036770">
    <property type="entry name" value="Ankyrin_rpt-contain_sf"/>
</dbReference>
<dbReference type="PROSITE" id="PS50297">
    <property type="entry name" value="ANK_REP_REGION"/>
    <property type="match status" value="2"/>
</dbReference>
<name>A0A5B6ZC85_DAVIN</name>
<dbReference type="Gene3D" id="1.25.40.20">
    <property type="entry name" value="Ankyrin repeat-containing domain"/>
    <property type="match status" value="1"/>
</dbReference>
<sequence length="513" mass="55813">MGQQQSKDELLYQHINDGNTEGIKSLCREGAGLEWVDKEGNTPLIVACMNPELYHVAKTLIELGANVNAYRPGHHAGTPLHHAAKRGLEQTVKLLLSHGANALVMNDKCQTPLDVARVKGYSNIVRAIEGHICLFSGWLRELYGPGFLEEFAPQLLSRKVWVVVLPCGSRNLTEPFKLELTIYPSSQVAQPRTIIALWKAYMEEPKFNQPNPAVIISDNSTMPRRWRRRRGVLSSHEARCKPRGVRQTRIKLAPENERDKQQLQRFCNACKGISQVLHPTFPFNTQAPFVPATAPPTAEDVELAVAINASLQYAMEERPPLLDSHPSSGAQASTSWTNSVVTSHIGLGASGAPAPSKGSSSRSEIQEARSSGTPLQHIQTQSDIPALVQTTDESLVPAPFPSAPPNANAVIDNGPIHYPSIDSNPIDLSSLTMENLPARVEERKEDSGGSSSCVICLDSPIEGACIPCGHMAGCMSCLNEIKAGLCKRVATCSDRSLTTSLLPGRGKAQYKNY</sequence>
<feature type="compositionally biased region" description="Low complexity" evidence="4">
    <location>
        <begin position="350"/>
        <end position="363"/>
    </location>
</feature>
<evidence type="ECO:0000313" key="5">
    <source>
        <dbReference type="EMBL" id="MPA41639.1"/>
    </source>
</evidence>
<organism evidence="5">
    <name type="scientific">Davidia involucrata</name>
    <name type="common">Dove tree</name>
    <dbReference type="NCBI Taxonomy" id="16924"/>
    <lineage>
        <taxon>Eukaryota</taxon>
        <taxon>Viridiplantae</taxon>
        <taxon>Streptophyta</taxon>
        <taxon>Embryophyta</taxon>
        <taxon>Tracheophyta</taxon>
        <taxon>Spermatophyta</taxon>
        <taxon>Magnoliopsida</taxon>
        <taxon>eudicotyledons</taxon>
        <taxon>Gunneridae</taxon>
        <taxon>Pentapetalae</taxon>
        <taxon>asterids</taxon>
        <taxon>Cornales</taxon>
        <taxon>Nyssaceae</taxon>
        <taxon>Davidia</taxon>
    </lineage>
</organism>
<protein>
    <submittedName>
        <fullName evidence="5">Putative E3 ubiquitin-protein ligase XBAT35 isoform X1</fullName>
    </submittedName>
</protein>
<evidence type="ECO:0000256" key="2">
    <source>
        <dbReference type="ARBA" id="ARBA00023043"/>
    </source>
</evidence>
<gene>
    <name evidence="5" type="ORF">Din_011080</name>
</gene>
<dbReference type="PROSITE" id="PS50088">
    <property type="entry name" value="ANK_REPEAT"/>
    <property type="match status" value="2"/>
</dbReference>
<accession>A0A5B6ZC85</accession>
<dbReference type="AlphaFoldDB" id="A0A5B6ZC85"/>
<dbReference type="PANTHER" id="PTHR24171">
    <property type="entry name" value="ANKYRIN REPEAT DOMAIN-CONTAINING PROTEIN 39-RELATED"/>
    <property type="match status" value="1"/>
</dbReference>
<feature type="compositionally biased region" description="Polar residues" evidence="4">
    <location>
        <begin position="368"/>
        <end position="381"/>
    </location>
</feature>
<dbReference type="PANTHER" id="PTHR24171:SF9">
    <property type="entry name" value="ANKYRIN REPEAT DOMAIN-CONTAINING PROTEIN 39"/>
    <property type="match status" value="1"/>
</dbReference>